<reference evidence="7" key="2">
    <citation type="submission" date="2019-07" db="EMBL/GenBank/DDBJ databases">
        <authorList>
            <person name="Yang Y."/>
            <person name="Bocs S."/>
            <person name="Baudouin L."/>
        </authorList>
    </citation>
    <scope>NUCLEOTIDE SEQUENCE</scope>
    <source>
        <tissue evidence="7">Spear leaf of Hainan Tall coconut</tissue>
    </source>
</reference>
<reference evidence="7" key="1">
    <citation type="journal article" date="2017" name="Gigascience">
        <title>The genome draft of coconut (Cocos nucifera).</title>
        <authorList>
            <person name="Xiao Y."/>
            <person name="Xu P."/>
            <person name="Fan H."/>
            <person name="Baudouin L."/>
            <person name="Xia W."/>
            <person name="Bocs S."/>
            <person name="Xu J."/>
            <person name="Li Q."/>
            <person name="Guo A."/>
            <person name="Zhou L."/>
            <person name="Li J."/>
            <person name="Wu Y."/>
            <person name="Ma Z."/>
            <person name="Armero A."/>
            <person name="Issali A.E."/>
            <person name="Liu N."/>
            <person name="Peng M."/>
            <person name="Yang Y."/>
        </authorList>
    </citation>
    <scope>NUCLEOTIDE SEQUENCE</scope>
    <source>
        <tissue evidence="7">Spear leaf of Hainan Tall coconut</tissue>
    </source>
</reference>
<keyword evidence="1" id="KW-0488">Methylation</keyword>
<dbReference type="EMBL" id="CM017883">
    <property type="protein sequence ID" value="KAG1365215.1"/>
    <property type="molecule type" value="Genomic_DNA"/>
</dbReference>
<evidence type="ECO:0000256" key="1">
    <source>
        <dbReference type="ARBA" id="ARBA00022481"/>
    </source>
</evidence>
<dbReference type="PANTHER" id="PTHR45868:SF80">
    <property type="entry name" value="F15K9.8-RELATED"/>
    <property type="match status" value="1"/>
</dbReference>
<accession>A0A8K0IQX9</accession>
<evidence type="ECO:0000313" key="8">
    <source>
        <dbReference type="Proteomes" id="UP000797356"/>
    </source>
</evidence>
<dbReference type="PROSITE" id="PS50846">
    <property type="entry name" value="HMA_2"/>
    <property type="match status" value="1"/>
</dbReference>
<evidence type="ECO:0000256" key="5">
    <source>
        <dbReference type="SAM" id="MobiDB-lite"/>
    </source>
</evidence>
<keyword evidence="3" id="KW-0449">Lipoprotein</keyword>
<feature type="domain" description="HMA" evidence="6">
    <location>
        <begin position="103"/>
        <end position="166"/>
    </location>
</feature>
<dbReference type="Proteomes" id="UP000797356">
    <property type="component" value="Chromosome 12"/>
</dbReference>
<name>A0A8K0IQX9_COCNU</name>
<dbReference type="InterPro" id="IPR006121">
    <property type="entry name" value="HMA_dom"/>
</dbReference>
<evidence type="ECO:0000256" key="3">
    <source>
        <dbReference type="ARBA" id="ARBA00023289"/>
    </source>
</evidence>
<keyword evidence="8" id="KW-1185">Reference proteome</keyword>
<dbReference type="PANTHER" id="PTHR45868">
    <property type="entry name" value="HEAVY METAL-ASSOCIATED ISOPRENYLATED PLANT PROTEIN 33-RELATED"/>
    <property type="match status" value="1"/>
</dbReference>
<dbReference type="AlphaFoldDB" id="A0A8K0IQX9"/>
<dbReference type="CDD" id="cd00371">
    <property type="entry name" value="HMA"/>
    <property type="match status" value="1"/>
</dbReference>
<sequence length="383" mass="39519">MAIISPPYLEGISVLKPPLPLSILLSECHTAPSHETHQQYTNIFPTLPSFLSPSLPFLSLYIPLSLSPLHFSSFPSLFPLPPSLYSLLSLMASAEEGPEPLKYQTLTLKVSIHCEGCKKKVKKVLHSIEGVYKTTVDSQQQKVIVIGNVEAETLIKKLLKTGKHAELWPEKKPNNPSGGGGGGGKKNKNKNKASGKPNEPSETPESNQTPSGEDSPPDFPANPDGNASNTGGKDSPKADNKETGNSPPSGKQDGGGAPAAAGSGGGAPGGSGGGGKKKKKGQKENSGGGGGGGSEGQGVSEGMVGKPGSGGGVVSLPAFSYAVYPTSQPPAYVVSYSTVQPSASYGGACYPMSMNQSSYFYSTATPGSCYIFSDENANACRIM</sequence>
<comment type="similarity">
    <text evidence="4">Belongs to the HIPP family.</text>
</comment>
<keyword evidence="3" id="KW-0636">Prenylation</keyword>
<organism evidence="7 8">
    <name type="scientific">Cocos nucifera</name>
    <name type="common">Coconut palm</name>
    <dbReference type="NCBI Taxonomy" id="13894"/>
    <lineage>
        <taxon>Eukaryota</taxon>
        <taxon>Viridiplantae</taxon>
        <taxon>Streptophyta</taxon>
        <taxon>Embryophyta</taxon>
        <taxon>Tracheophyta</taxon>
        <taxon>Spermatophyta</taxon>
        <taxon>Magnoliopsida</taxon>
        <taxon>Liliopsida</taxon>
        <taxon>Arecaceae</taxon>
        <taxon>Arecoideae</taxon>
        <taxon>Cocoseae</taxon>
        <taxon>Attaleinae</taxon>
        <taxon>Cocos</taxon>
    </lineage>
</organism>
<dbReference type="GO" id="GO:0046872">
    <property type="term" value="F:metal ion binding"/>
    <property type="evidence" value="ECO:0007669"/>
    <property type="project" value="UniProtKB-KW"/>
</dbReference>
<keyword evidence="2" id="KW-0479">Metal-binding</keyword>
<dbReference type="OrthoDB" id="689350at2759"/>
<proteinExistence type="inferred from homology"/>
<evidence type="ECO:0000256" key="2">
    <source>
        <dbReference type="ARBA" id="ARBA00022723"/>
    </source>
</evidence>
<evidence type="ECO:0000259" key="6">
    <source>
        <dbReference type="PROSITE" id="PS50846"/>
    </source>
</evidence>
<feature type="compositionally biased region" description="Gly residues" evidence="5">
    <location>
        <begin position="286"/>
        <end position="296"/>
    </location>
</feature>
<protein>
    <submittedName>
        <fullName evidence="7">Heavy metal-associated isoprenylated plant protein 3-like</fullName>
    </submittedName>
</protein>
<dbReference type="Gene3D" id="3.30.70.100">
    <property type="match status" value="1"/>
</dbReference>
<comment type="caution">
    <text evidence="7">The sequence shown here is derived from an EMBL/GenBank/DDBJ whole genome shotgun (WGS) entry which is preliminary data.</text>
</comment>
<gene>
    <name evidence="7" type="ORF">COCNU_12G002150</name>
</gene>
<dbReference type="Pfam" id="PF00403">
    <property type="entry name" value="HMA"/>
    <property type="match status" value="1"/>
</dbReference>
<feature type="region of interest" description="Disordered" evidence="5">
    <location>
        <begin position="166"/>
        <end position="306"/>
    </location>
</feature>
<dbReference type="SUPFAM" id="SSF55008">
    <property type="entry name" value="HMA, heavy metal-associated domain"/>
    <property type="match status" value="1"/>
</dbReference>
<feature type="compositionally biased region" description="Gly residues" evidence="5">
    <location>
        <begin position="252"/>
        <end position="274"/>
    </location>
</feature>
<evidence type="ECO:0000313" key="7">
    <source>
        <dbReference type="EMBL" id="KAG1365215.1"/>
    </source>
</evidence>
<dbReference type="InterPro" id="IPR036163">
    <property type="entry name" value="HMA_dom_sf"/>
</dbReference>
<evidence type="ECO:0000256" key="4">
    <source>
        <dbReference type="ARBA" id="ARBA00024045"/>
    </source>
</evidence>
<feature type="compositionally biased region" description="Polar residues" evidence="5">
    <location>
        <begin position="200"/>
        <end position="212"/>
    </location>
</feature>